<dbReference type="SMART" id="SM00642">
    <property type="entry name" value="Aamy"/>
    <property type="match status" value="1"/>
</dbReference>
<evidence type="ECO:0000256" key="3">
    <source>
        <dbReference type="PIRSR" id="PIRSR003059-2"/>
    </source>
</evidence>
<dbReference type="GO" id="GO:0005975">
    <property type="term" value="P:carbohydrate metabolic process"/>
    <property type="evidence" value="ECO:0007669"/>
    <property type="project" value="InterPro"/>
</dbReference>
<dbReference type="InterPro" id="IPR016377">
    <property type="entry name" value="Sucrose_GGa_phosphorylase-rel"/>
</dbReference>
<sequence>MTVLGQTAEQKIRTRLAYLYGEDQADSLLTELEARIAPYKAQLTKTGFKPKWDQEDVVLITYGDSITSKDNSAELANLKVFVDKWLKHTFSVLHLLPIFPYTSDDGFSVADYRAIRTDLGTWEDVNALSENFELMFDFVLNHCSRVSLYFADFRGNRDPYKGFFIYEDHTKDWSQVVRPRSTPLLTEIPTHDGLRHVWTTFSADQVDLNYKNPNVLLEMIDILLFYVAKGSRITRLDAIAFLWKEVGTSCLHLPQTHEVVKLMRDILDDMCPEAILLTETNVPHEENISYFGHGDEAHMVYQFSLPPLLLYSIHSGNTQYLYDWLKHLTPPPEGCTYFNFTASHDGIGVRPLEGLLPKEEMKQLMDDMRSRGAYVSTRRNTDGKDVPYEINVTFFDAFRNPGHQSAPWQAARYLLSQTFALCLRGVPGIYIHSLLGTPNDHKRVEVTGSTRAINRHQWDMDELEALLEVHESSTYILMREYQRRIRIRRAQPAFHPDAEQLVLDMEEGLMGIMRVADSGQKIIALYNFTKTFRSVNENTLKALLGSDVTQWQDLLHNQALQHEDGCLKVKPYACHWISVV</sequence>
<dbReference type="PIRSF" id="PIRSF003059">
    <property type="entry name" value="Sucrose_phosphorylase"/>
    <property type="match status" value="1"/>
</dbReference>
<feature type="binding site" evidence="3">
    <location>
        <position position="104"/>
    </location>
    <ligand>
        <name>substrate</name>
    </ligand>
</feature>
<evidence type="ECO:0000256" key="1">
    <source>
        <dbReference type="ARBA" id="ARBA00022676"/>
    </source>
</evidence>
<dbReference type="Gene3D" id="2.60.40.1180">
    <property type="entry name" value="Golgi alpha-mannosidase II"/>
    <property type="match status" value="1"/>
</dbReference>
<evidence type="ECO:0000259" key="4">
    <source>
        <dbReference type="SMART" id="SM00642"/>
    </source>
</evidence>
<dbReference type="CDD" id="cd11356">
    <property type="entry name" value="AmyAc_Sucrose_phosphorylase-like_1"/>
    <property type="match status" value="1"/>
</dbReference>
<evidence type="ECO:0000313" key="5">
    <source>
        <dbReference type="EMBL" id="MDO6451961.1"/>
    </source>
</evidence>
<dbReference type="GO" id="GO:0016757">
    <property type="term" value="F:glycosyltransferase activity"/>
    <property type="evidence" value="ECO:0007669"/>
    <property type="project" value="UniProtKB-KW"/>
</dbReference>
<dbReference type="Gene3D" id="3.90.400.10">
    <property type="entry name" value="Oligo-1,6-glucosidase, Domain 2"/>
    <property type="match status" value="1"/>
</dbReference>
<evidence type="ECO:0000256" key="2">
    <source>
        <dbReference type="ARBA" id="ARBA00022679"/>
    </source>
</evidence>
<feature type="binding site" evidence="3">
    <location>
        <begin position="235"/>
        <end position="237"/>
    </location>
    <ligand>
        <name>substrate</name>
    </ligand>
</feature>
<dbReference type="InterPro" id="IPR006047">
    <property type="entry name" value="GH13_cat_dom"/>
</dbReference>
<dbReference type="SUPFAM" id="SSF51445">
    <property type="entry name" value="(Trans)glycosidases"/>
    <property type="match status" value="1"/>
</dbReference>
<dbReference type="RefSeq" id="WP_303547940.1">
    <property type="nucleotide sequence ID" value="NZ_JAUOPG010000001.1"/>
</dbReference>
<feature type="binding site" evidence="3">
    <location>
        <position position="142"/>
    </location>
    <ligand>
        <name>substrate</name>
    </ligand>
</feature>
<organism evidence="5 6">
    <name type="scientific">Neptunomonas phycophila</name>
    <dbReference type="NCBI Taxonomy" id="1572645"/>
    <lineage>
        <taxon>Bacteria</taxon>
        <taxon>Pseudomonadati</taxon>
        <taxon>Pseudomonadota</taxon>
        <taxon>Gammaproteobacteria</taxon>
        <taxon>Oceanospirillales</taxon>
        <taxon>Oceanospirillaceae</taxon>
        <taxon>Neptunomonas</taxon>
    </lineage>
</organism>
<reference evidence="5" key="1">
    <citation type="submission" date="2023-07" db="EMBL/GenBank/DDBJ databases">
        <title>Genome content predicts the carbon catabolic preferences of heterotrophic bacteria.</title>
        <authorList>
            <person name="Gralka M."/>
        </authorList>
    </citation>
    <scope>NUCLEOTIDE SEQUENCE</scope>
    <source>
        <strain evidence="5">I2M16</strain>
    </source>
</reference>
<keyword evidence="1" id="KW-0328">Glycosyltransferase</keyword>
<dbReference type="AlphaFoldDB" id="A0AAW7XC26"/>
<feature type="binding site" evidence="3">
    <location>
        <begin position="344"/>
        <end position="345"/>
    </location>
    <ligand>
        <name>substrate</name>
    </ligand>
</feature>
<dbReference type="PANTHER" id="PTHR38784:SF1">
    <property type="entry name" value="SUCROSE PHOSPHORYLASE"/>
    <property type="match status" value="1"/>
</dbReference>
<dbReference type="InterPro" id="IPR013780">
    <property type="entry name" value="Glyco_hydro_b"/>
</dbReference>
<comment type="caution">
    <text evidence="5">The sequence shown here is derived from an EMBL/GenBank/DDBJ whole genome shotgun (WGS) entry which is preliminary data.</text>
</comment>
<gene>
    <name evidence="5" type="ORF">Q4490_00155</name>
</gene>
<dbReference type="Pfam" id="PF00128">
    <property type="entry name" value="Alpha-amylase"/>
    <property type="match status" value="1"/>
</dbReference>
<dbReference type="Gene3D" id="3.20.20.80">
    <property type="entry name" value="Glycosidases"/>
    <property type="match status" value="1"/>
</dbReference>
<dbReference type="InterPro" id="IPR033746">
    <property type="entry name" value="GGa_phosphorylase"/>
</dbReference>
<accession>A0AAW7XC26</accession>
<name>A0AAW7XC26_9GAMM</name>
<dbReference type="Proteomes" id="UP001169862">
    <property type="component" value="Unassembled WGS sequence"/>
</dbReference>
<dbReference type="InterPro" id="IPR045857">
    <property type="entry name" value="O16G_dom_2"/>
</dbReference>
<dbReference type="InterPro" id="IPR017853">
    <property type="entry name" value="GH"/>
</dbReference>
<feature type="domain" description="Glycosyl hydrolase family 13 catalytic" evidence="4">
    <location>
        <begin position="56"/>
        <end position="488"/>
    </location>
</feature>
<proteinExistence type="predicted"/>
<protein>
    <submittedName>
        <fullName evidence="5">Sugar phosphorylase</fullName>
    </submittedName>
</protein>
<dbReference type="PANTHER" id="PTHR38784">
    <property type="entry name" value="SUCROSE PHOSPHORYLASE"/>
    <property type="match status" value="1"/>
</dbReference>
<dbReference type="EMBL" id="JAUOPG010000001">
    <property type="protein sequence ID" value="MDO6451961.1"/>
    <property type="molecule type" value="Genomic_DNA"/>
</dbReference>
<feature type="binding site" evidence="3">
    <location>
        <position position="451"/>
    </location>
    <ligand>
        <name>substrate</name>
    </ligand>
</feature>
<keyword evidence="2" id="KW-0808">Transferase</keyword>
<evidence type="ECO:0000313" key="6">
    <source>
        <dbReference type="Proteomes" id="UP001169862"/>
    </source>
</evidence>